<accession>A0ABN8IVQ3</accession>
<protein>
    <submittedName>
        <fullName evidence="2">Uncharacterized protein</fullName>
    </submittedName>
</protein>
<feature type="region of interest" description="Disordered" evidence="1">
    <location>
        <begin position="17"/>
        <end position="37"/>
    </location>
</feature>
<dbReference type="Proteomes" id="UP000837857">
    <property type="component" value="Chromosome 5"/>
</dbReference>
<name>A0ABN8IVQ3_9NEOP</name>
<sequence length="134" mass="14653">MRIHIYRKAKGASQALLGASSKSAADRKRNNDPGCSESAISFYRSEHRTTPVRSCRRSGGECATTAVDRRKRSRAHPRKATLMTSRRLCLALSSVCLPARPNASYLRRALESRAIVQTINVLLGRVSLQAGPCG</sequence>
<feature type="non-terminal residue" evidence="2">
    <location>
        <position position="1"/>
    </location>
</feature>
<evidence type="ECO:0000256" key="1">
    <source>
        <dbReference type="SAM" id="MobiDB-lite"/>
    </source>
</evidence>
<keyword evidence="3" id="KW-1185">Reference proteome</keyword>
<gene>
    <name evidence="2" type="ORF">IPOD504_LOCUS14059</name>
</gene>
<dbReference type="EMBL" id="OW152817">
    <property type="protein sequence ID" value="CAH2068128.1"/>
    <property type="molecule type" value="Genomic_DNA"/>
</dbReference>
<evidence type="ECO:0000313" key="2">
    <source>
        <dbReference type="EMBL" id="CAH2068128.1"/>
    </source>
</evidence>
<evidence type="ECO:0000313" key="3">
    <source>
        <dbReference type="Proteomes" id="UP000837857"/>
    </source>
</evidence>
<proteinExistence type="predicted"/>
<organism evidence="2 3">
    <name type="scientific">Iphiclides podalirius</name>
    <name type="common">scarce swallowtail</name>
    <dbReference type="NCBI Taxonomy" id="110791"/>
    <lineage>
        <taxon>Eukaryota</taxon>
        <taxon>Metazoa</taxon>
        <taxon>Ecdysozoa</taxon>
        <taxon>Arthropoda</taxon>
        <taxon>Hexapoda</taxon>
        <taxon>Insecta</taxon>
        <taxon>Pterygota</taxon>
        <taxon>Neoptera</taxon>
        <taxon>Endopterygota</taxon>
        <taxon>Lepidoptera</taxon>
        <taxon>Glossata</taxon>
        <taxon>Ditrysia</taxon>
        <taxon>Papilionoidea</taxon>
        <taxon>Papilionidae</taxon>
        <taxon>Papilioninae</taxon>
        <taxon>Iphiclides</taxon>
    </lineage>
</organism>
<reference evidence="2" key="1">
    <citation type="submission" date="2022-03" db="EMBL/GenBank/DDBJ databases">
        <authorList>
            <person name="Martin H S."/>
        </authorList>
    </citation>
    <scope>NUCLEOTIDE SEQUENCE</scope>
</reference>